<protein>
    <submittedName>
        <fullName evidence="2">Uncharacterized protein</fullName>
    </submittedName>
</protein>
<gene>
    <name evidence="2" type="ORF">D0544_09125</name>
</gene>
<comment type="caution">
    <text evidence="2">The sequence shown here is derived from an EMBL/GenBank/DDBJ whole genome shotgun (WGS) entry which is preliminary data.</text>
</comment>
<reference evidence="2 3" key="1">
    <citation type="submission" date="2018-08" db="EMBL/GenBank/DDBJ databases">
        <authorList>
            <person name="Khan S.A."/>
        </authorList>
    </citation>
    <scope>NUCLEOTIDE SEQUENCE [LARGE SCALE GENOMIC DNA]</scope>
    <source>
        <strain evidence="2 3">GTF-13</strain>
    </source>
</reference>
<dbReference type="RefSeq" id="WP_125015635.1">
    <property type="nucleotide sequence ID" value="NZ_QWEZ01000001.1"/>
</dbReference>
<sequence length="110" mass="13080">MKIQGWMGMAALLPALLSTTAASAEAESELTQPRWRQEQYRIVPRSVCYNYRRGSIEYRRCRVEAKQRFRQRCQEYGDKVENTQYPYNLDDQRKQRMYCTAARSFNPLSL</sequence>
<accession>A0A3P3VRF1</accession>
<dbReference type="AlphaFoldDB" id="A0A3P3VRF1"/>
<keyword evidence="3" id="KW-1185">Reference proteome</keyword>
<evidence type="ECO:0000313" key="2">
    <source>
        <dbReference type="EMBL" id="RRJ85210.1"/>
    </source>
</evidence>
<organism evidence="2 3">
    <name type="scientific">Aestuariirhabdus litorea</name>
    <dbReference type="NCBI Taxonomy" id="2528527"/>
    <lineage>
        <taxon>Bacteria</taxon>
        <taxon>Pseudomonadati</taxon>
        <taxon>Pseudomonadota</taxon>
        <taxon>Gammaproteobacteria</taxon>
        <taxon>Oceanospirillales</taxon>
        <taxon>Aestuariirhabdaceae</taxon>
        <taxon>Aestuariirhabdus</taxon>
    </lineage>
</organism>
<feature type="chain" id="PRO_5017929536" evidence="1">
    <location>
        <begin position="27"/>
        <end position="110"/>
    </location>
</feature>
<reference evidence="2 3" key="2">
    <citation type="submission" date="2018-12" db="EMBL/GenBank/DDBJ databases">
        <title>Simiduia agarivorans gen. nov., sp. nov., a marine, agarolytic bacterium isolated from shallow coastal water from Keelung, Taiwan.</title>
        <authorList>
            <person name="Shieh W.Y."/>
        </authorList>
    </citation>
    <scope>NUCLEOTIDE SEQUENCE [LARGE SCALE GENOMIC DNA]</scope>
    <source>
        <strain evidence="2 3">GTF-13</strain>
    </source>
</reference>
<evidence type="ECO:0000256" key="1">
    <source>
        <dbReference type="SAM" id="SignalP"/>
    </source>
</evidence>
<dbReference type="Proteomes" id="UP000280792">
    <property type="component" value="Unassembled WGS sequence"/>
</dbReference>
<feature type="signal peptide" evidence="1">
    <location>
        <begin position="1"/>
        <end position="26"/>
    </location>
</feature>
<keyword evidence="1" id="KW-0732">Signal</keyword>
<name>A0A3P3VRF1_9GAMM</name>
<evidence type="ECO:0000313" key="3">
    <source>
        <dbReference type="Proteomes" id="UP000280792"/>
    </source>
</evidence>
<proteinExistence type="predicted"/>
<dbReference type="EMBL" id="QWEZ01000001">
    <property type="protein sequence ID" value="RRJ85210.1"/>
    <property type="molecule type" value="Genomic_DNA"/>
</dbReference>